<protein>
    <submittedName>
        <fullName evidence="7">Glutamate carboxypeptidase</fullName>
    </submittedName>
</protein>
<keyword evidence="3" id="KW-0732">Signal</keyword>
<comment type="similarity">
    <text evidence="1">Belongs to the peptidase M28 family. M28B subfamily.</text>
</comment>
<dbReference type="InterPro" id="IPR007484">
    <property type="entry name" value="Peptidase_M28"/>
</dbReference>
<dbReference type="Gene3D" id="3.50.30.30">
    <property type="match status" value="1"/>
</dbReference>
<dbReference type="SUPFAM" id="SSF52025">
    <property type="entry name" value="PA domain"/>
    <property type="match status" value="1"/>
</dbReference>
<dbReference type="Gene3D" id="3.40.630.10">
    <property type="entry name" value="Zn peptidases"/>
    <property type="match status" value="1"/>
</dbReference>
<evidence type="ECO:0000259" key="5">
    <source>
        <dbReference type="Pfam" id="PF04253"/>
    </source>
</evidence>
<sequence>MSQLLLVLLVVIHSTSACQRDLHNREDIQDPSNLNLAPRQSAPFPPTWTTEEEILHESFSKADLNTWSSYYTHGDHIAGRNKSMAEETAKKWNEHGVPSSLVEYEVFLSYPKEQGLVLKWANGIRYEAQMYEDVLDEDETTGYPGALPAFHGYSASGHVEEEYVYVGQGHKDDFTALRAANISLSGKIALTKYGGPFRGLKVQNAEASGMIGVVMFSDPGDDRPQVAKGQAAYPDGPARQPSSVQRGSVAYINQYPGDPTTPGYPSKPGVERVSKPPNLPRIPSLPISYRDALPLLRALDGHGVSGQKISRGGWIGGLNASYSTGPAKGFTLALKNLMEEKITPIWNVIGVINGTNADETVIIGNHRDAWIIGGAADPNSGSAILVEITKAFGELMKTGWKPKRNIVFASWDAEEYALVGSTEWVEEHLPWNSSTAISYLNLDIAVAGPLPGAGATPELRSLALAVMKKVTYGKRTLYDAWHDLNRFRPEDNGFINLGSGSDYTAFLQLGIPALDFGFDADRNTPVYHYHSNYDSYHWMQRIDPDYSIHATAGQFITLLAYHLADDPLIPFDVETFARNVNYYVRDLIGETTNKGGADYAHLQQQIAIPDLDQAAKRLQQIAHDFAVMTSSKAFLANATRVQDANTRLKALGRLFVHKDGLPGRTFYKNALYAPNRDDGYKALTLPASMESLQDGDLVACREWNLWITERLREAVGLLMVE</sequence>
<dbReference type="FunFam" id="3.50.30.30:FF:000008">
    <property type="entry name" value="Glutamate carboxypeptidase 2"/>
    <property type="match status" value="1"/>
</dbReference>
<keyword evidence="7" id="KW-0378">Hydrolase</keyword>
<feature type="chain" id="PRO_5035436517" evidence="3">
    <location>
        <begin position="18"/>
        <end position="721"/>
    </location>
</feature>
<comment type="caution">
    <text evidence="7">The sequence shown here is derived from an EMBL/GenBank/DDBJ whole genome shotgun (WGS) entry which is preliminary data.</text>
</comment>
<evidence type="ECO:0000256" key="2">
    <source>
        <dbReference type="SAM" id="MobiDB-lite"/>
    </source>
</evidence>
<keyword evidence="7" id="KW-0121">Carboxypeptidase</keyword>
<evidence type="ECO:0000313" key="7">
    <source>
        <dbReference type="EMBL" id="KAH7087121.1"/>
    </source>
</evidence>
<feature type="signal peptide" evidence="3">
    <location>
        <begin position="1"/>
        <end position="17"/>
    </location>
</feature>
<accession>A0A8K0R4W9</accession>
<keyword evidence="7" id="KW-0645">Protease</keyword>
<organism evidence="7 8">
    <name type="scientific">Paraphoma chrysanthemicola</name>
    <dbReference type="NCBI Taxonomy" id="798071"/>
    <lineage>
        <taxon>Eukaryota</taxon>
        <taxon>Fungi</taxon>
        <taxon>Dikarya</taxon>
        <taxon>Ascomycota</taxon>
        <taxon>Pezizomycotina</taxon>
        <taxon>Dothideomycetes</taxon>
        <taxon>Pleosporomycetidae</taxon>
        <taxon>Pleosporales</taxon>
        <taxon>Pleosporineae</taxon>
        <taxon>Phaeosphaeriaceae</taxon>
        <taxon>Paraphoma</taxon>
    </lineage>
</organism>
<dbReference type="InterPro" id="IPR003137">
    <property type="entry name" value="PA_domain"/>
</dbReference>
<dbReference type="Pfam" id="PF02225">
    <property type="entry name" value="PA"/>
    <property type="match status" value="1"/>
</dbReference>
<proteinExistence type="inferred from homology"/>
<dbReference type="EMBL" id="JAGMVJ010000010">
    <property type="protein sequence ID" value="KAH7087121.1"/>
    <property type="molecule type" value="Genomic_DNA"/>
</dbReference>
<dbReference type="PANTHER" id="PTHR10404">
    <property type="entry name" value="N-ACETYLATED-ALPHA-LINKED ACIDIC DIPEPTIDASE"/>
    <property type="match status" value="1"/>
</dbReference>
<dbReference type="CDD" id="cd08022">
    <property type="entry name" value="M28_PSMA_like"/>
    <property type="match status" value="1"/>
</dbReference>
<dbReference type="FunFam" id="3.40.630.10:FF:000101">
    <property type="entry name" value="N-acetylated alpha-linked acidic dipeptidase like 1"/>
    <property type="match status" value="1"/>
</dbReference>
<dbReference type="OrthoDB" id="5841748at2759"/>
<dbReference type="GO" id="GO:0004180">
    <property type="term" value="F:carboxypeptidase activity"/>
    <property type="evidence" value="ECO:0007669"/>
    <property type="project" value="UniProtKB-KW"/>
</dbReference>
<feature type="domain" description="Transferrin receptor-like dimerisation" evidence="5">
    <location>
        <begin position="607"/>
        <end position="718"/>
    </location>
</feature>
<dbReference type="Pfam" id="PF04389">
    <property type="entry name" value="Peptidase_M28"/>
    <property type="match status" value="1"/>
</dbReference>
<dbReference type="InterPro" id="IPR036757">
    <property type="entry name" value="TFR-like_dimer_dom_sf"/>
</dbReference>
<dbReference type="Gene3D" id="1.20.930.40">
    <property type="entry name" value="Transferrin receptor-like, dimerisation domain"/>
    <property type="match status" value="1"/>
</dbReference>
<evidence type="ECO:0000259" key="6">
    <source>
        <dbReference type="Pfam" id="PF04389"/>
    </source>
</evidence>
<feature type="domain" description="PA" evidence="4">
    <location>
        <begin position="165"/>
        <end position="235"/>
    </location>
</feature>
<dbReference type="SUPFAM" id="SSF47672">
    <property type="entry name" value="Transferrin receptor-like dimerisation domain"/>
    <property type="match status" value="1"/>
</dbReference>
<evidence type="ECO:0000259" key="4">
    <source>
        <dbReference type="Pfam" id="PF02225"/>
    </source>
</evidence>
<dbReference type="InterPro" id="IPR039373">
    <property type="entry name" value="Peptidase_M28B"/>
</dbReference>
<dbReference type="PANTHER" id="PTHR10404:SF46">
    <property type="entry name" value="VACUOLAR PROTEIN SORTING-ASSOCIATED PROTEIN 70"/>
    <property type="match status" value="1"/>
</dbReference>
<dbReference type="SUPFAM" id="SSF53187">
    <property type="entry name" value="Zn-dependent exopeptidases"/>
    <property type="match status" value="1"/>
</dbReference>
<dbReference type="Pfam" id="PF04253">
    <property type="entry name" value="TFR_dimer"/>
    <property type="match status" value="1"/>
</dbReference>
<name>A0A8K0R4W9_9PLEO</name>
<evidence type="ECO:0000256" key="1">
    <source>
        <dbReference type="ARBA" id="ARBA00005634"/>
    </source>
</evidence>
<feature type="domain" description="Peptidase M28" evidence="6">
    <location>
        <begin position="347"/>
        <end position="537"/>
    </location>
</feature>
<feature type="region of interest" description="Disordered" evidence="2">
    <location>
        <begin position="257"/>
        <end position="277"/>
    </location>
</feature>
<dbReference type="AlphaFoldDB" id="A0A8K0R4W9"/>
<evidence type="ECO:0000313" key="8">
    <source>
        <dbReference type="Proteomes" id="UP000813461"/>
    </source>
</evidence>
<dbReference type="Proteomes" id="UP000813461">
    <property type="component" value="Unassembled WGS sequence"/>
</dbReference>
<keyword evidence="8" id="KW-1185">Reference proteome</keyword>
<dbReference type="CDD" id="cd02121">
    <property type="entry name" value="PA_GCPII_like"/>
    <property type="match status" value="1"/>
</dbReference>
<dbReference type="InterPro" id="IPR046450">
    <property type="entry name" value="PA_dom_sf"/>
</dbReference>
<evidence type="ECO:0000256" key="3">
    <source>
        <dbReference type="SAM" id="SignalP"/>
    </source>
</evidence>
<feature type="region of interest" description="Disordered" evidence="2">
    <location>
        <begin position="223"/>
        <end position="245"/>
    </location>
</feature>
<reference evidence="7" key="1">
    <citation type="journal article" date="2021" name="Nat. Commun.">
        <title>Genetic determinants of endophytism in the Arabidopsis root mycobiome.</title>
        <authorList>
            <person name="Mesny F."/>
            <person name="Miyauchi S."/>
            <person name="Thiergart T."/>
            <person name="Pickel B."/>
            <person name="Atanasova L."/>
            <person name="Karlsson M."/>
            <person name="Huettel B."/>
            <person name="Barry K.W."/>
            <person name="Haridas S."/>
            <person name="Chen C."/>
            <person name="Bauer D."/>
            <person name="Andreopoulos W."/>
            <person name="Pangilinan J."/>
            <person name="LaButti K."/>
            <person name="Riley R."/>
            <person name="Lipzen A."/>
            <person name="Clum A."/>
            <person name="Drula E."/>
            <person name="Henrissat B."/>
            <person name="Kohler A."/>
            <person name="Grigoriev I.V."/>
            <person name="Martin F.M."/>
            <person name="Hacquard S."/>
        </authorList>
    </citation>
    <scope>NUCLEOTIDE SEQUENCE</scope>
    <source>
        <strain evidence="7">MPI-SDFR-AT-0120</strain>
    </source>
</reference>
<dbReference type="InterPro" id="IPR007365">
    <property type="entry name" value="TFR-like_dimer_dom"/>
</dbReference>
<gene>
    <name evidence="7" type="ORF">FB567DRAFT_526962</name>
</gene>